<dbReference type="EMBL" id="JABXBU010000002">
    <property type="protein sequence ID" value="KAF8794502.1"/>
    <property type="molecule type" value="Genomic_DNA"/>
</dbReference>
<name>A0A8T0FUX9_ARGBR</name>
<dbReference type="AlphaFoldDB" id="A0A8T0FUX9"/>
<protein>
    <submittedName>
        <fullName evidence="2">Uncharacterized protein</fullName>
    </submittedName>
</protein>
<evidence type="ECO:0000313" key="3">
    <source>
        <dbReference type="Proteomes" id="UP000807504"/>
    </source>
</evidence>
<reference evidence="2" key="1">
    <citation type="journal article" date="2020" name="bioRxiv">
        <title>Chromosome-level reference genome of the European wasp spider Argiope bruennichi: a resource for studies on range expansion and evolutionary adaptation.</title>
        <authorList>
            <person name="Sheffer M.M."/>
            <person name="Hoppe A."/>
            <person name="Krehenwinkel H."/>
            <person name="Uhl G."/>
            <person name="Kuss A.W."/>
            <person name="Jensen L."/>
            <person name="Jensen C."/>
            <person name="Gillespie R.G."/>
            <person name="Hoff K.J."/>
            <person name="Prost S."/>
        </authorList>
    </citation>
    <scope>NUCLEOTIDE SEQUENCE</scope>
</reference>
<gene>
    <name evidence="2" type="ORF">HNY73_002477</name>
</gene>
<comment type="caution">
    <text evidence="2">The sequence shown here is derived from an EMBL/GenBank/DDBJ whole genome shotgun (WGS) entry which is preliminary data.</text>
</comment>
<evidence type="ECO:0000256" key="1">
    <source>
        <dbReference type="SAM" id="SignalP"/>
    </source>
</evidence>
<organism evidence="2 3">
    <name type="scientific">Argiope bruennichi</name>
    <name type="common">Wasp spider</name>
    <name type="synonym">Aranea bruennichi</name>
    <dbReference type="NCBI Taxonomy" id="94029"/>
    <lineage>
        <taxon>Eukaryota</taxon>
        <taxon>Metazoa</taxon>
        <taxon>Ecdysozoa</taxon>
        <taxon>Arthropoda</taxon>
        <taxon>Chelicerata</taxon>
        <taxon>Arachnida</taxon>
        <taxon>Araneae</taxon>
        <taxon>Araneomorphae</taxon>
        <taxon>Entelegynae</taxon>
        <taxon>Araneoidea</taxon>
        <taxon>Araneidae</taxon>
        <taxon>Argiope</taxon>
    </lineage>
</organism>
<feature type="signal peptide" evidence="1">
    <location>
        <begin position="1"/>
        <end position="18"/>
    </location>
</feature>
<reference evidence="2" key="2">
    <citation type="submission" date="2020-06" db="EMBL/GenBank/DDBJ databases">
        <authorList>
            <person name="Sheffer M."/>
        </authorList>
    </citation>
    <scope>NUCLEOTIDE SEQUENCE</scope>
</reference>
<keyword evidence="1" id="KW-0732">Signal</keyword>
<evidence type="ECO:0000313" key="2">
    <source>
        <dbReference type="EMBL" id="KAF8794502.1"/>
    </source>
</evidence>
<sequence length="111" mass="12856">MRMLGATLFLLFFSYGESGPSDLADSNKLRDCYYYLLCTKNYTQEFYEITEKAGPTNRHFHEFGQISGEYGLVVCMNIFSPECKEVEEMGTVLAKSFEQYYENGECKLMNE</sequence>
<accession>A0A8T0FUX9</accession>
<keyword evidence="3" id="KW-1185">Reference proteome</keyword>
<feature type="chain" id="PRO_5035820615" evidence="1">
    <location>
        <begin position="19"/>
        <end position="111"/>
    </location>
</feature>
<dbReference type="Proteomes" id="UP000807504">
    <property type="component" value="Unassembled WGS sequence"/>
</dbReference>
<proteinExistence type="predicted"/>